<proteinExistence type="predicted"/>
<accession>A0ABN6GEA0</accession>
<keyword evidence="2" id="KW-1185">Reference proteome</keyword>
<name>A0ABN6GEA0_9GAMM</name>
<protein>
    <submittedName>
        <fullName evidence="1">Uncharacterized protein</fullName>
    </submittedName>
</protein>
<organism evidence="1 2">
    <name type="scientific">Allochromatium tepidum</name>
    <dbReference type="NCBI Taxonomy" id="553982"/>
    <lineage>
        <taxon>Bacteria</taxon>
        <taxon>Pseudomonadati</taxon>
        <taxon>Pseudomonadota</taxon>
        <taxon>Gammaproteobacteria</taxon>
        <taxon>Chromatiales</taxon>
        <taxon>Chromatiaceae</taxon>
        <taxon>Allochromatium</taxon>
    </lineage>
</organism>
<sequence>MRWLWLVSVGVTDVQCPVWTKDDNGLWQGPQRFQLGRGGVRKTHEGLLTLLRRERIRFDPEIPPLIEREPADRLRFEFEHDPADDEFLAALHPADYRLSPQADTIPNDQEERLPLYCPKVAPLADKVHEIIGRDTVSVLVLNTRRAEDFGPEARDEPIASGPLVARYLAERLGLTWLDSDGRLPETFASGSATWIDILTEREAMEESEAQGRVVERLNAALSLWSGTGSDERRVLVTTSGGMPPLKPLIERVPAIHVGQPHVTLLDQSERRGRDAPVAASVLNYGERVAERETLRFHCTEALRAGDYAGAYGLARRAGQCSWADAVCNRLGSLLELPGQPLHIKGRVVEPFVLHAVQVETRLCMGDLTGALLRMGPFVESATWKLMASDARIRALGLKFDRANESLLGTIPQDHPLLSDEAGYLRRFEDKAPAPSHSDGLDRHRINGLTWEWPKWMAEPDGGQRTAALALIQVCMSYNSDQWGTSPRQYRNLLAHGADQAVSLGEIETCLKKRGLIVGAARPFGDGFLATERIATLLDELGMPDLVDIMRTYLADLLNRVIRG</sequence>
<gene>
    <name evidence="1" type="ORF">Atep_29640</name>
</gene>
<evidence type="ECO:0000313" key="2">
    <source>
        <dbReference type="Proteomes" id="UP000680679"/>
    </source>
</evidence>
<dbReference type="Proteomes" id="UP000680679">
    <property type="component" value="Chromosome"/>
</dbReference>
<evidence type="ECO:0000313" key="1">
    <source>
        <dbReference type="EMBL" id="BCU08287.1"/>
    </source>
</evidence>
<dbReference type="RefSeq" id="WP_213379330.1">
    <property type="nucleotide sequence ID" value="NZ_AP024563.1"/>
</dbReference>
<dbReference type="EMBL" id="AP024563">
    <property type="protein sequence ID" value="BCU08287.1"/>
    <property type="molecule type" value="Genomic_DNA"/>
</dbReference>
<reference evidence="1 2" key="1">
    <citation type="submission" date="2021-04" db="EMBL/GenBank/DDBJ databases">
        <title>Complete genome sequencing of Allochromatium tepidum strain NZ.</title>
        <authorList>
            <person name="Tsukatani Y."/>
            <person name="Mori H."/>
        </authorList>
    </citation>
    <scope>NUCLEOTIDE SEQUENCE [LARGE SCALE GENOMIC DNA]</scope>
    <source>
        <strain evidence="1 2">NZ</strain>
    </source>
</reference>